<evidence type="ECO:0000256" key="1">
    <source>
        <dbReference type="ARBA" id="ARBA00022737"/>
    </source>
</evidence>
<evidence type="ECO:0000313" key="9">
    <source>
        <dbReference type="Proteomes" id="UP000188354"/>
    </source>
</evidence>
<dbReference type="SUPFAM" id="SSF52540">
    <property type="entry name" value="P-loop containing nucleoside triphosphate hydrolases"/>
    <property type="match status" value="1"/>
</dbReference>
<dbReference type="CDD" id="cd14798">
    <property type="entry name" value="RX-CC_like"/>
    <property type="match status" value="1"/>
</dbReference>
<dbReference type="InterPro" id="IPR042197">
    <property type="entry name" value="Apaf_helical"/>
</dbReference>
<dbReference type="Pfam" id="PF23598">
    <property type="entry name" value="LRR_14"/>
    <property type="match status" value="1"/>
</dbReference>
<keyword evidence="9" id="KW-1185">Reference proteome</keyword>
<dbReference type="InterPro" id="IPR058922">
    <property type="entry name" value="WHD_DRP"/>
</dbReference>
<keyword evidence="1" id="KW-0677">Repeat</keyword>
<dbReference type="Pfam" id="PF00931">
    <property type="entry name" value="NB-ARC"/>
    <property type="match status" value="1"/>
</dbReference>
<dbReference type="InterPro" id="IPR055414">
    <property type="entry name" value="LRR_R13L4/SHOC2-like"/>
</dbReference>
<reference evidence="8 9" key="1">
    <citation type="journal article" date="2017" name="Plant Biotechnol. J.">
        <title>A comprehensive draft genome sequence for lupin (Lupinus angustifolius), an emerging health food: insights into plant-microbe interactions and legume evolution.</title>
        <authorList>
            <person name="Hane J.K."/>
            <person name="Ming Y."/>
            <person name="Kamphuis L.G."/>
            <person name="Nelson M.N."/>
            <person name="Garg G."/>
            <person name="Atkins C.A."/>
            <person name="Bayer P.E."/>
            <person name="Bravo A."/>
            <person name="Bringans S."/>
            <person name="Cannon S."/>
            <person name="Edwards D."/>
            <person name="Foley R."/>
            <person name="Gao L.L."/>
            <person name="Harrison M.J."/>
            <person name="Huang W."/>
            <person name="Hurgobin B."/>
            <person name="Li S."/>
            <person name="Liu C.W."/>
            <person name="McGrath A."/>
            <person name="Morahan G."/>
            <person name="Murray J."/>
            <person name="Weller J."/>
            <person name="Jian J."/>
            <person name="Singh K.B."/>
        </authorList>
    </citation>
    <scope>NUCLEOTIDE SEQUENCE [LARGE SCALE GENOMIC DNA]</scope>
    <source>
        <strain evidence="9">cv. Tanjil</strain>
        <tissue evidence="8">Whole plant</tissue>
    </source>
</reference>
<proteinExistence type="predicted"/>
<evidence type="ECO:0000259" key="5">
    <source>
        <dbReference type="Pfam" id="PF18052"/>
    </source>
</evidence>
<evidence type="ECO:0000256" key="3">
    <source>
        <dbReference type="ARBA" id="ARBA00022821"/>
    </source>
</evidence>
<evidence type="ECO:0008006" key="10">
    <source>
        <dbReference type="Google" id="ProtNLM"/>
    </source>
</evidence>
<dbReference type="InterPro" id="IPR032675">
    <property type="entry name" value="LRR_dom_sf"/>
</dbReference>
<evidence type="ECO:0000313" key="8">
    <source>
        <dbReference type="EMBL" id="OIW17547.1"/>
    </source>
</evidence>
<dbReference type="Gene3D" id="1.10.8.430">
    <property type="entry name" value="Helical domain of apoptotic protease-activating factors"/>
    <property type="match status" value="1"/>
</dbReference>
<dbReference type="Gene3D" id="3.80.10.10">
    <property type="entry name" value="Ribonuclease Inhibitor"/>
    <property type="match status" value="2"/>
</dbReference>
<dbReference type="GO" id="GO:0043531">
    <property type="term" value="F:ADP binding"/>
    <property type="evidence" value="ECO:0007669"/>
    <property type="project" value="InterPro"/>
</dbReference>
<accession>A0A4P1RSI6</accession>
<feature type="domain" description="Disease resistance R13L4/SHOC-2-like LRR" evidence="7">
    <location>
        <begin position="557"/>
        <end position="845"/>
    </location>
</feature>
<dbReference type="AlphaFoldDB" id="A0A4P1RSI6"/>
<dbReference type="Gramene" id="OIW17547">
    <property type="protein sequence ID" value="OIW17547"/>
    <property type="gene ID" value="TanjilG_22659"/>
</dbReference>
<evidence type="ECO:0000259" key="4">
    <source>
        <dbReference type="Pfam" id="PF00931"/>
    </source>
</evidence>
<dbReference type="InterPro" id="IPR041118">
    <property type="entry name" value="Rx_N"/>
</dbReference>
<dbReference type="PANTHER" id="PTHR23155">
    <property type="entry name" value="DISEASE RESISTANCE PROTEIN RP"/>
    <property type="match status" value="1"/>
</dbReference>
<dbReference type="Pfam" id="PF18052">
    <property type="entry name" value="Rx_N"/>
    <property type="match status" value="1"/>
</dbReference>
<dbReference type="STRING" id="3871.A0A4P1RSI6"/>
<dbReference type="GO" id="GO:0098542">
    <property type="term" value="P:defense response to other organism"/>
    <property type="evidence" value="ECO:0007669"/>
    <property type="project" value="TreeGrafter"/>
</dbReference>
<feature type="domain" description="NB-ARC" evidence="4">
    <location>
        <begin position="149"/>
        <end position="325"/>
    </location>
</feature>
<keyword evidence="2" id="KW-0547">Nucleotide-binding</keyword>
<organism evidence="8 9">
    <name type="scientific">Lupinus angustifolius</name>
    <name type="common">Narrow-leaved blue lupine</name>
    <dbReference type="NCBI Taxonomy" id="3871"/>
    <lineage>
        <taxon>Eukaryota</taxon>
        <taxon>Viridiplantae</taxon>
        <taxon>Streptophyta</taxon>
        <taxon>Embryophyta</taxon>
        <taxon>Tracheophyta</taxon>
        <taxon>Spermatophyta</taxon>
        <taxon>Magnoliopsida</taxon>
        <taxon>eudicotyledons</taxon>
        <taxon>Gunneridae</taxon>
        <taxon>Pentapetalae</taxon>
        <taxon>rosids</taxon>
        <taxon>fabids</taxon>
        <taxon>Fabales</taxon>
        <taxon>Fabaceae</taxon>
        <taxon>Papilionoideae</taxon>
        <taxon>50 kb inversion clade</taxon>
        <taxon>genistoids sensu lato</taxon>
        <taxon>core genistoids</taxon>
        <taxon>Genisteae</taxon>
        <taxon>Lupinus</taxon>
    </lineage>
</organism>
<evidence type="ECO:0000259" key="7">
    <source>
        <dbReference type="Pfam" id="PF23598"/>
    </source>
</evidence>
<gene>
    <name evidence="8" type="ORF">TanjilG_22659</name>
</gene>
<dbReference type="InterPro" id="IPR002182">
    <property type="entry name" value="NB-ARC"/>
</dbReference>
<dbReference type="Gene3D" id="1.20.5.4130">
    <property type="match status" value="1"/>
</dbReference>
<dbReference type="InterPro" id="IPR044974">
    <property type="entry name" value="Disease_R_plants"/>
</dbReference>
<dbReference type="EMBL" id="CM007362">
    <property type="protein sequence ID" value="OIW17547.1"/>
    <property type="molecule type" value="Genomic_DNA"/>
</dbReference>
<dbReference type="Pfam" id="PF23559">
    <property type="entry name" value="WHD_DRP"/>
    <property type="match status" value="1"/>
</dbReference>
<dbReference type="InterPro" id="IPR038005">
    <property type="entry name" value="RX-like_CC"/>
</dbReference>
<sequence length="868" mass="99947">MEVGKLLRSVPKEVGEINEELENIQVSINAADKMNTKDEQGKVKHLREAALRIEEVIEDYIITQQQHLARDPGCEAILHATTNFIKTMILRLQISHDIQDIKSNIRQIKERSGLQIPSSFEIGSSSVPQHTLEKNALYINEVDVVGFKDPKNILIGWLKENQEEKCSVFAVVGMGGLGKTTLARTIYEKMEDILHDSDHCRVWITVSQAYTIKGLLRTMLANFGNKQEEDIQMNLELLINGVQSYMQEKRYVIFFDDVWNKHFGDDIRQIMLDIKKRTRIVITTRDNDVADFLKKDYDVHTHEMKPLSPKDSLELFNKKVFRKKSDALRQSRFEVISSEIVEKCHGLPLAIVAIGSLLACQPKTLCAWQRLCEPLNYEQDKNLTSTSITNILGLSYDALPYHLKSCFLYFGIYPKGYKIKSNRLTRQWIAEGFVKSDSHKTLEEVADQYLKELIDRSLVQASSYNVCGKTKKCCIHEVLHDMIRTKIKDIGYGHFVCDDRNDHHPMNSNKIRRLQIENDSNIDYFKDASIERSLVRTLHVFKEDQLNEDFLKIIPTKYLRLKVIDFQDSPLNSIPENLGYLIRLRYLSFRNASIENLPESIGNLQNLETLDIMGTVLESLPIEINKLQKLRHLHIHRSRIMGGFGGLESLQTLSHVKTDKWIEAEFKELEKLRQLRSLGLTEVNPQYVSTLCCSINKMQHLKKLIFIAPESVVQDCSSFPEKLQKLRLGGKLESLQMWITKHTNLVKLYLVDSYLNEDPMESLMQLPNLASLGLENAYVGNTLDFKSDSFKNLRKLLLKSLVNLESINIGERALPTLKKIELYDIPKLKVPSGMNNLGKLKVFSIDSMQVDFKKSIQENQWILKDSNY</sequence>
<dbReference type="InterPro" id="IPR027417">
    <property type="entry name" value="P-loop_NTPase"/>
</dbReference>
<dbReference type="Gene3D" id="3.40.50.300">
    <property type="entry name" value="P-loop containing nucleotide triphosphate hydrolases"/>
    <property type="match status" value="1"/>
</dbReference>
<dbReference type="PRINTS" id="PR00364">
    <property type="entry name" value="DISEASERSIST"/>
</dbReference>
<name>A0A4P1RSI6_LUPAN</name>
<dbReference type="Gene3D" id="1.10.10.10">
    <property type="entry name" value="Winged helix-like DNA-binding domain superfamily/Winged helix DNA-binding domain"/>
    <property type="match status" value="1"/>
</dbReference>
<dbReference type="Proteomes" id="UP000188354">
    <property type="component" value="Chromosome LG02"/>
</dbReference>
<dbReference type="SUPFAM" id="SSF52058">
    <property type="entry name" value="L domain-like"/>
    <property type="match status" value="1"/>
</dbReference>
<feature type="domain" description="Disease resistance protein winged helix" evidence="6">
    <location>
        <begin position="412"/>
        <end position="483"/>
    </location>
</feature>
<dbReference type="PANTHER" id="PTHR23155:SF1052">
    <property type="entry name" value="DISEASE RESISTANCE PROTEIN RPM1"/>
    <property type="match status" value="1"/>
</dbReference>
<evidence type="ECO:0000259" key="6">
    <source>
        <dbReference type="Pfam" id="PF23559"/>
    </source>
</evidence>
<feature type="domain" description="Disease resistance N-terminal" evidence="5">
    <location>
        <begin position="5"/>
        <end position="67"/>
    </location>
</feature>
<evidence type="ECO:0000256" key="2">
    <source>
        <dbReference type="ARBA" id="ARBA00022741"/>
    </source>
</evidence>
<dbReference type="FunFam" id="1.10.10.10:FF:000322">
    <property type="entry name" value="Probable disease resistance protein At1g63360"/>
    <property type="match status" value="1"/>
</dbReference>
<dbReference type="InterPro" id="IPR036388">
    <property type="entry name" value="WH-like_DNA-bd_sf"/>
</dbReference>
<keyword evidence="3" id="KW-0611">Plant defense</keyword>
<protein>
    <recommendedName>
        <fullName evidence="10">NB-ARC domain-containing protein</fullName>
    </recommendedName>
</protein>